<feature type="domain" description="Hedgehog/Intein (Hint)" evidence="2">
    <location>
        <begin position="173"/>
        <end position="319"/>
    </location>
</feature>
<gene>
    <name evidence="3" type="ORF">HW561_15750</name>
</gene>
<comment type="caution">
    <text evidence="3">The sequence shown here is derived from an EMBL/GenBank/DDBJ whole genome shotgun (WGS) entry which is preliminary data.</text>
</comment>
<dbReference type="Proteomes" id="UP000630805">
    <property type="component" value="Unassembled WGS sequence"/>
</dbReference>
<dbReference type="InterPro" id="IPR036844">
    <property type="entry name" value="Hint_dom_sf"/>
</dbReference>
<evidence type="ECO:0000313" key="3">
    <source>
        <dbReference type="EMBL" id="NVO57247.1"/>
    </source>
</evidence>
<dbReference type="Pfam" id="PF13403">
    <property type="entry name" value="Hint_2"/>
    <property type="match status" value="1"/>
</dbReference>
<dbReference type="Gene3D" id="2.160.20.160">
    <property type="match status" value="1"/>
</dbReference>
<feature type="compositionally biased region" description="Polar residues" evidence="1">
    <location>
        <begin position="1"/>
        <end position="26"/>
    </location>
</feature>
<feature type="region of interest" description="Disordered" evidence="1">
    <location>
        <begin position="1"/>
        <end position="40"/>
    </location>
</feature>
<dbReference type="InterPro" id="IPR028992">
    <property type="entry name" value="Hedgehog/Intein_dom"/>
</dbReference>
<dbReference type="PRINTS" id="PR00313">
    <property type="entry name" value="CABNDNGRPT"/>
</dbReference>
<proteinExistence type="predicted"/>
<evidence type="ECO:0000313" key="4">
    <source>
        <dbReference type="Proteomes" id="UP000630805"/>
    </source>
</evidence>
<protein>
    <submittedName>
        <fullName evidence="3">Hint domain-containing protein</fullName>
    </submittedName>
</protein>
<dbReference type="SUPFAM" id="SSF51294">
    <property type="entry name" value="Hedgehog/intein (Hint) domain"/>
    <property type="match status" value="1"/>
</dbReference>
<accession>A0ABX2PUL8</accession>
<name>A0ABX2PUL8_9RHOB</name>
<organism evidence="3 4">
    <name type="scientific">Ruegeria haliotis</name>
    <dbReference type="NCBI Taxonomy" id="2747601"/>
    <lineage>
        <taxon>Bacteria</taxon>
        <taxon>Pseudomonadati</taxon>
        <taxon>Pseudomonadota</taxon>
        <taxon>Alphaproteobacteria</taxon>
        <taxon>Rhodobacterales</taxon>
        <taxon>Roseobacteraceae</taxon>
        <taxon>Ruegeria</taxon>
    </lineage>
</organism>
<keyword evidence="4" id="KW-1185">Reference proteome</keyword>
<sequence length="378" mass="40205">MPNIVGTNGNDNIDVSNDTGTLNGAPQGTPIDNVRGRQGDDTIDVTNSTITGNVVGNAGADTITVTNSTIGGRLAGGSSADTINVSGSSVRTISMGSGNDTLNFSSTSVTEDIRGGNGVDTLNLPVGTVITDATFGTITVEDGVGYSLSSGTFTLPSGLTVTYTTFENGSGVPCFTRDTRILSQNGLSRIQTLRVGDLIPTLGQGPQPIRWIGRRHFDKSALLANPRLLPVRILAGALGEGLPHRDLLVSRQHRMLVQSRIAERMFGAAEVLIPAIKLIALPGVFIDEQVESVEYFHLLFDRHEIIFAEDAPTESLFTGPEALKSLGAEAQQEIFDIFPELVNRPHAADLARHVPKGRQQVQLIARHVKNNKPVLQAV</sequence>
<dbReference type="SUPFAM" id="SSF51120">
    <property type="entry name" value="beta-Roll"/>
    <property type="match status" value="1"/>
</dbReference>
<dbReference type="InterPro" id="IPR011049">
    <property type="entry name" value="Serralysin-like_metalloprot_C"/>
</dbReference>
<evidence type="ECO:0000259" key="2">
    <source>
        <dbReference type="Pfam" id="PF13403"/>
    </source>
</evidence>
<reference evidence="3 4" key="1">
    <citation type="submission" date="2020-06" db="EMBL/GenBank/DDBJ databases">
        <authorList>
            <person name="Cao W.R."/>
        </authorList>
    </citation>
    <scope>NUCLEOTIDE SEQUENCE [LARGE SCALE GENOMIC DNA]</scope>
    <source>
        <strain evidence="3 4">B1Z28</strain>
    </source>
</reference>
<evidence type="ECO:0000256" key="1">
    <source>
        <dbReference type="SAM" id="MobiDB-lite"/>
    </source>
</evidence>
<dbReference type="EMBL" id="JABXWT010000010">
    <property type="protein sequence ID" value="NVO57247.1"/>
    <property type="molecule type" value="Genomic_DNA"/>
</dbReference>
<dbReference type="RefSeq" id="WP_176866299.1">
    <property type="nucleotide sequence ID" value="NZ_JABXWT010000010.1"/>
</dbReference>